<protein>
    <submittedName>
        <fullName evidence="1">Uncharacterized protein</fullName>
    </submittedName>
</protein>
<dbReference type="STRING" id="883096.HMPREF9699_01460"/>
<dbReference type="RefSeq" id="WP_002663702.1">
    <property type="nucleotide sequence ID" value="NZ_JH932293.1"/>
</dbReference>
<reference evidence="1 2" key="1">
    <citation type="submission" date="2012-07" db="EMBL/GenBank/DDBJ databases">
        <title>The Genome Sequence of Bergeyella zoohelcum ATCC 43767.</title>
        <authorList>
            <consortium name="The Broad Institute Genome Sequencing Platform"/>
            <person name="Earl A."/>
            <person name="Ward D."/>
            <person name="Feldgarden M."/>
            <person name="Gevers D."/>
            <person name="Huys G."/>
            <person name="Walker B."/>
            <person name="Young S.K."/>
            <person name="Zeng Q."/>
            <person name="Gargeya S."/>
            <person name="Fitzgerald M."/>
            <person name="Haas B."/>
            <person name="Abouelleil A."/>
            <person name="Alvarado L."/>
            <person name="Arachchi H.M."/>
            <person name="Berlin A.M."/>
            <person name="Chapman S.B."/>
            <person name="Goldberg J."/>
            <person name="Griggs A."/>
            <person name="Gujja S."/>
            <person name="Hansen M."/>
            <person name="Howarth C."/>
            <person name="Imamovic A."/>
            <person name="Larimer J."/>
            <person name="McCowen C."/>
            <person name="Montmayeur A."/>
            <person name="Murphy C."/>
            <person name="Neiman D."/>
            <person name="Pearson M."/>
            <person name="Priest M."/>
            <person name="Roberts A."/>
            <person name="Saif S."/>
            <person name="Shea T."/>
            <person name="Sisk P."/>
            <person name="Sykes S."/>
            <person name="Wortman J."/>
            <person name="Nusbaum C."/>
            <person name="Birren B."/>
        </authorList>
    </citation>
    <scope>NUCLEOTIDE SEQUENCE [LARGE SCALE GENOMIC DNA]</scope>
    <source>
        <strain evidence="1 2">ATCC 43767</strain>
    </source>
</reference>
<comment type="caution">
    <text evidence="1">The sequence shown here is derived from an EMBL/GenBank/DDBJ whole genome shotgun (WGS) entry which is preliminary data.</text>
</comment>
<dbReference type="EMBL" id="AGYA01000025">
    <property type="protein sequence ID" value="EKB56731.1"/>
    <property type="molecule type" value="Genomic_DNA"/>
</dbReference>
<dbReference type="Proteomes" id="UP000006085">
    <property type="component" value="Unassembled WGS sequence"/>
</dbReference>
<proteinExistence type="predicted"/>
<dbReference type="AlphaFoldDB" id="K1LPU6"/>
<keyword evidence="2" id="KW-1185">Reference proteome</keyword>
<dbReference type="HOGENOM" id="CLU_3212949_0_0_10"/>
<gene>
    <name evidence="1" type="ORF">HMPREF9699_01460</name>
</gene>
<name>K1LPU6_9FLAO</name>
<evidence type="ECO:0000313" key="2">
    <source>
        <dbReference type="Proteomes" id="UP000006085"/>
    </source>
</evidence>
<accession>K1LPU6</accession>
<evidence type="ECO:0000313" key="1">
    <source>
        <dbReference type="EMBL" id="EKB56731.1"/>
    </source>
</evidence>
<sequence>MLKAIEDLDIKDKKIAERIIGERNIPKLKSKLKENFEKIFEVVN</sequence>
<organism evidence="1 2">
    <name type="scientific">Bergeyella zoohelcum ATCC 43767</name>
    <dbReference type="NCBI Taxonomy" id="883096"/>
    <lineage>
        <taxon>Bacteria</taxon>
        <taxon>Pseudomonadati</taxon>
        <taxon>Bacteroidota</taxon>
        <taxon>Flavobacteriia</taxon>
        <taxon>Flavobacteriales</taxon>
        <taxon>Weeksellaceae</taxon>
        <taxon>Bergeyella</taxon>
    </lineage>
</organism>